<keyword evidence="4" id="KW-1185">Reference proteome</keyword>
<dbReference type="Gene3D" id="3.40.630.30">
    <property type="match status" value="1"/>
</dbReference>
<dbReference type="InterPro" id="IPR000182">
    <property type="entry name" value="GNAT_dom"/>
</dbReference>
<accession>A0A0A1TQ68</accession>
<dbReference type="InterPro" id="IPR016181">
    <property type="entry name" value="Acyl_CoA_acyltransferase"/>
</dbReference>
<gene>
    <name evidence="3" type="ORF">VHEMI08696</name>
</gene>
<reference evidence="3 4" key="1">
    <citation type="journal article" date="2015" name="Genome Announc.">
        <title>Draft Genome Sequence and Gene Annotation of the Entomopathogenic Fungus Verticillium hemipterigenum.</title>
        <authorList>
            <person name="Horn F."/>
            <person name="Habel A."/>
            <person name="Scharf D.H."/>
            <person name="Dworschak J."/>
            <person name="Brakhage A.A."/>
            <person name="Guthke R."/>
            <person name="Hertweck C."/>
            <person name="Linde J."/>
        </authorList>
    </citation>
    <scope>NUCLEOTIDE SEQUENCE [LARGE SCALE GENOMIC DNA]</scope>
</reference>
<dbReference type="Pfam" id="PF00583">
    <property type="entry name" value="Acetyltransf_1"/>
    <property type="match status" value="1"/>
</dbReference>
<dbReference type="SUPFAM" id="SSF55729">
    <property type="entry name" value="Acyl-CoA N-acyltransferases (Nat)"/>
    <property type="match status" value="1"/>
</dbReference>
<feature type="domain" description="N-acetyltransferase" evidence="2">
    <location>
        <begin position="33"/>
        <end position="177"/>
    </location>
</feature>
<dbReference type="GO" id="GO:0008080">
    <property type="term" value="F:N-acetyltransferase activity"/>
    <property type="evidence" value="ECO:0007669"/>
    <property type="project" value="InterPro"/>
</dbReference>
<evidence type="ECO:0000256" key="1">
    <source>
        <dbReference type="ARBA" id="ARBA00022679"/>
    </source>
</evidence>
<evidence type="ECO:0000313" key="3">
    <source>
        <dbReference type="EMBL" id="CEJ93082.1"/>
    </source>
</evidence>
<dbReference type="PANTHER" id="PTHR13947:SF37">
    <property type="entry name" value="LD18367P"/>
    <property type="match status" value="1"/>
</dbReference>
<dbReference type="PANTHER" id="PTHR13947">
    <property type="entry name" value="GNAT FAMILY N-ACETYLTRANSFERASE"/>
    <property type="match status" value="1"/>
</dbReference>
<evidence type="ECO:0000313" key="4">
    <source>
        <dbReference type="Proteomes" id="UP000039046"/>
    </source>
</evidence>
<dbReference type="OrthoDB" id="41532at2759"/>
<dbReference type="PROSITE" id="PS51186">
    <property type="entry name" value="GNAT"/>
    <property type="match status" value="1"/>
</dbReference>
<keyword evidence="1" id="KW-0808">Transferase</keyword>
<protein>
    <recommendedName>
        <fullName evidence="2">N-acetyltransferase domain-containing protein</fullName>
    </recommendedName>
</protein>
<name>A0A0A1TQ68_9HYPO</name>
<dbReference type="InterPro" id="IPR050769">
    <property type="entry name" value="NAT_camello-type"/>
</dbReference>
<proteinExistence type="predicted"/>
<dbReference type="HOGENOM" id="CLU_105924_1_0_1"/>
<dbReference type="CDD" id="cd04301">
    <property type="entry name" value="NAT_SF"/>
    <property type="match status" value="1"/>
</dbReference>
<dbReference type="Proteomes" id="UP000039046">
    <property type="component" value="Unassembled WGS sequence"/>
</dbReference>
<sequence>MTSDSVGADQCIITHESDKYIVRTHRPGDVGYVVYRHAAVYTEDFGINTRFESLTARIGADFLDNFDASKERLWIAEKDGKFLGCIMVVNSTKFEDTAQVRLLLVEKEARGLGLGKLLAKAAVDFAKDSGYKAVVLWTQRGLVSARDIYQKLGFEMTDSQPHDMFGLEWVGENWRLEFHEK</sequence>
<dbReference type="EMBL" id="CDHN01000005">
    <property type="protein sequence ID" value="CEJ93082.1"/>
    <property type="molecule type" value="Genomic_DNA"/>
</dbReference>
<dbReference type="AlphaFoldDB" id="A0A0A1TQ68"/>
<evidence type="ECO:0000259" key="2">
    <source>
        <dbReference type="PROSITE" id="PS51186"/>
    </source>
</evidence>
<organism evidence="3 4">
    <name type="scientific">[Torrubiella] hemipterigena</name>
    <dbReference type="NCBI Taxonomy" id="1531966"/>
    <lineage>
        <taxon>Eukaryota</taxon>
        <taxon>Fungi</taxon>
        <taxon>Dikarya</taxon>
        <taxon>Ascomycota</taxon>
        <taxon>Pezizomycotina</taxon>
        <taxon>Sordariomycetes</taxon>
        <taxon>Hypocreomycetidae</taxon>
        <taxon>Hypocreales</taxon>
        <taxon>Clavicipitaceae</taxon>
        <taxon>Clavicipitaceae incertae sedis</taxon>
        <taxon>'Torrubiella' clade</taxon>
    </lineage>
</organism>
<dbReference type="STRING" id="1531966.A0A0A1TQ68"/>